<dbReference type="AlphaFoldDB" id="A0A014MZH4"/>
<dbReference type="PANTHER" id="PTHR41517">
    <property type="entry name" value="1,2-DIOXYGENASE PROTEIN-RELATED"/>
    <property type="match status" value="1"/>
</dbReference>
<dbReference type="Proteomes" id="UP000030151">
    <property type="component" value="Unassembled WGS sequence"/>
</dbReference>
<dbReference type="eggNOG" id="ENOG502R6B0">
    <property type="taxonomic scope" value="Eukaryota"/>
</dbReference>
<evidence type="ECO:0000256" key="1">
    <source>
        <dbReference type="ARBA" id="ARBA00022964"/>
    </source>
</evidence>
<evidence type="ECO:0000259" key="3">
    <source>
        <dbReference type="Pfam" id="PF07883"/>
    </source>
</evidence>
<dbReference type="SUPFAM" id="SSF51182">
    <property type="entry name" value="RmlC-like cupins"/>
    <property type="match status" value="2"/>
</dbReference>
<evidence type="ECO:0000256" key="2">
    <source>
        <dbReference type="ARBA" id="ARBA00023002"/>
    </source>
</evidence>
<accession>A0A014MZH4</accession>
<dbReference type="OrthoDB" id="2205143at2759"/>
<dbReference type="HOGENOM" id="CLU_060572_0_0_1"/>
<feature type="domain" description="Cupin type-2" evidence="3">
    <location>
        <begin position="159"/>
        <end position="225"/>
    </location>
</feature>
<dbReference type="EMBL" id="JELW01000032">
    <property type="protein sequence ID" value="EXU97818.1"/>
    <property type="molecule type" value="Genomic_DNA"/>
</dbReference>
<evidence type="ECO:0000313" key="5">
    <source>
        <dbReference type="Proteomes" id="UP000030151"/>
    </source>
</evidence>
<dbReference type="InterPro" id="IPR013096">
    <property type="entry name" value="Cupin_2"/>
</dbReference>
<protein>
    <submittedName>
        <fullName evidence="4">Gentisate 1,2-dioxygenase</fullName>
    </submittedName>
</protein>
<evidence type="ECO:0000313" key="4">
    <source>
        <dbReference type="EMBL" id="EXU97818.1"/>
    </source>
</evidence>
<dbReference type="Pfam" id="PF07883">
    <property type="entry name" value="Cupin_2"/>
    <property type="match status" value="1"/>
</dbReference>
<organism evidence="4 5">
    <name type="scientific">Metarhizium robertsii</name>
    <dbReference type="NCBI Taxonomy" id="568076"/>
    <lineage>
        <taxon>Eukaryota</taxon>
        <taxon>Fungi</taxon>
        <taxon>Dikarya</taxon>
        <taxon>Ascomycota</taxon>
        <taxon>Pezizomycotina</taxon>
        <taxon>Sordariomycetes</taxon>
        <taxon>Hypocreomycetidae</taxon>
        <taxon>Hypocreales</taxon>
        <taxon>Clavicipitaceae</taxon>
        <taxon>Metarhizium</taxon>
    </lineage>
</organism>
<sequence>MTPSVQTLVQPCPVTPKDYIDYSVNTADTASDDSVLPSVPDYLKALPARHLEPLWSRMDAMVPRTPNPVAKPYIWKYKSTLPLLSAAGKLVPEEEAERRVLMLVNPSMSKSNETIIRPIHFVFLNYNMMYLAAPIYGGMLTKFQCADAPHTTDTIYAGLQLVNPGETAPAHRHTAYACRFIISGEGFTAVEGKKMPLIRGDVVVTPSWHWHDHGNESKNPVIWLDALNLPLFTYARVHFAENYAASRYPSTLGSFCEWRHPWETTQRALDAMPGPHVTYHYKTTDGNALSTTLGVQAQRVNAGVTTEIMQDTSSFIYHCYEGRGYSVVESSVGAAEKLYWETGDTFAVPAWSKVQHVNEGANAAYLVAVHDGPFLDRLGLKGHPN</sequence>
<name>A0A014MZH4_9HYPO</name>
<dbReference type="PANTHER" id="PTHR41517:SF1">
    <property type="entry name" value="CUPIN"/>
    <property type="match status" value="1"/>
</dbReference>
<comment type="caution">
    <text evidence="4">The sequence shown here is derived from an EMBL/GenBank/DDBJ whole genome shotgun (WGS) entry which is preliminary data.</text>
</comment>
<dbReference type="InterPro" id="IPR047183">
    <property type="entry name" value="GDO-like"/>
</dbReference>
<dbReference type="InterPro" id="IPR011051">
    <property type="entry name" value="RmlC_Cupin_sf"/>
</dbReference>
<dbReference type="CDD" id="cd02216">
    <property type="entry name" value="cupin_GDO-like_N"/>
    <property type="match status" value="1"/>
</dbReference>
<gene>
    <name evidence="4" type="ORF">X797_009006</name>
</gene>
<dbReference type="InterPro" id="IPR014710">
    <property type="entry name" value="RmlC-like_jellyroll"/>
</dbReference>
<keyword evidence="1 4" id="KW-0223">Dioxygenase</keyword>
<dbReference type="Gene3D" id="2.60.120.10">
    <property type="entry name" value="Jelly Rolls"/>
    <property type="match status" value="2"/>
</dbReference>
<proteinExistence type="predicted"/>
<dbReference type="GO" id="GO:0051213">
    <property type="term" value="F:dioxygenase activity"/>
    <property type="evidence" value="ECO:0007669"/>
    <property type="project" value="UniProtKB-KW"/>
</dbReference>
<reference evidence="4 5" key="1">
    <citation type="submission" date="2014-02" db="EMBL/GenBank/DDBJ databases">
        <title>The genome sequence of the entomopathogenic fungus Metarhizium robertsii ARSEF 2575.</title>
        <authorList>
            <person name="Giuliano Garisto Donzelli B."/>
            <person name="Roe B.A."/>
            <person name="Macmil S.L."/>
            <person name="Krasnoff S.B."/>
            <person name="Gibson D.M."/>
        </authorList>
    </citation>
    <scope>NUCLEOTIDE SEQUENCE [LARGE SCALE GENOMIC DNA]</scope>
    <source>
        <strain evidence="4 5">ARSEF 2575</strain>
    </source>
</reference>
<keyword evidence="2" id="KW-0560">Oxidoreductase</keyword>